<sequence length="680" mass="76481">MIGREAFLGTIEGSCLFCRLVRRLPYKRPTAFQGEFAPQPPPQGHNPSTSSSEAPDSQYFYSLNKRITHLVRSKLIVEARSVFDNACLRNTITWNSMITGYVKKGEVVDARKLFDEMPQRDVTSWNVMMSGYVACREEGYLREAKRLFDRMPERDCVSWNTMINGFLKMGKVAEASELFKRMPERNVVSWNMMVSGFLLNGHVEAAIGLFRRMPARDSASISSLVLGLVRNGELDEAARILAECGSSCRTDDMIYAYNTLIAGYGERGQVEEARQLFNRIPLAPIAEQKQNNSTISRNLVTWNTMIACHVKARDVKSARALFDEMKERDSFSWNTMISGYVQVCDIGEALRLFKQMPNPDTLTWNTMISGYAELGMLDLALEYFERMPCRNIVSWNSIIAGYEKNEDYEGAIGLFIRMLNDGLKPDRHTLSSTMAVCRGLTDLHLGMQIHQLVIKTVDPDLPIKNSLVTMYSSCGAISEARPIFNEIKSHKNVISWNAMIGGCASHGYASEALEIFDSMKKLGVGPTHITFISVLSACAHVGLVEEGKRYFKSMIEEFGIEPREEHFSALVDLVARYGQLDEAMSIIAEMPLQPNAAVWGALLSACRVHNNVELARVAADALMKLQPESSSPYVLLYNMHANAGQWDEATEVRMVMEKDKIKKQRGYSRMHSTSKRVSEA</sequence>
<name>A0ACB9RDG4_9MYRT</name>
<reference evidence="2" key="1">
    <citation type="journal article" date="2023" name="Front. Plant Sci.">
        <title>Chromosomal-level genome assembly of Melastoma candidum provides insights into trichome evolution.</title>
        <authorList>
            <person name="Zhong Y."/>
            <person name="Wu W."/>
            <person name="Sun C."/>
            <person name="Zou P."/>
            <person name="Liu Y."/>
            <person name="Dai S."/>
            <person name="Zhou R."/>
        </authorList>
    </citation>
    <scope>NUCLEOTIDE SEQUENCE [LARGE SCALE GENOMIC DNA]</scope>
</reference>
<comment type="caution">
    <text evidence="1">The sequence shown here is derived from an EMBL/GenBank/DDBJ whole genome shotgun (WGS) entry which is preliminary data.</text>
</comment>
<proteinExistence type="predicted"/>
<keyword evidence="2" id="KW-1185">Reference proteome</keyword>
<dbReference type="EMBL" id="CM042883">
    <property type="protein sequence ID" value="KAI4375664.1"/>
    <property type="molecule type" value="Genomic_DNA"/>
</dbReference>
<protein>
    <submittedName>
        <fullName evidence="1">Uncharacterized protein</fullName>
    </submittedName>
</protein>
<evidence type="ECO:0000313" key="2">
    <source>
        <dbReference type="Proteomes" id="UP001057402"/>
    </source>
</evidence>
<organism evidence="1 2">
    <name type="scientific">Melastoma candidum</name>
    <dbReference type="NCBI Taxonomy" id="119954"/>
    <lineage>
        <taxon>Eukaryota</taxon>
        <taxon>Viridiplantae</taxon>
        <taxon>Streptophyta</taxon>
        <taxon>Embryophyta</taxon>
        <taxon>Tracheophyta</taxon>
        <taxon>Spermatophyta</taxon>
        <taxon>Magnoliopsida</taxon>
        <taxon>eudicotyledons</taxon>
        <taxon>Gunneridae</taxon>
        <taxon>Pentapetalae</taxon>
        <taxon>rosids</taxon>
        <taxon>malvids</taxon>
        <taxon>Myrtales</taxon>
        <taxon>Melastomataceae</taxon>
        <taxon>Melastomatoideae</taxon>
        <taxon>Melastomateae</taxon>
        <taxon>Melastoma</taxon>
    </lineage>
</organism>
<evidence type="ECO:0000313" key="1">
    <source>
        <dbReference type="EMBL" id="KAI4375664.1"/>
    </source>
</evidence>
<gene>
    <name evidence="1" type="ORF">MLD38_013511</name>
</gene>
<accession>A0ACB9RDG4</accession>
<dbReference type="Proteomes" id="UP001057402">
    <property type="component" value="Chromosome 4"/>
</dbReference>